<evidence type="ECO:0000256" key="5">
    <source>
        <dbReference type="ARBA" id="ARBA00022723"/>
    </source>
</evidence>
<dbReference type="GO" id="GO:0046872">
    <property type="term" value="F:metal ion binding"/>
    <property type="evidence" value="ECO:0007669"/>
    <property type="project" value="UniProtKB-KW"/>
</dbReference>
<comment type="caution">
    <text evidence="10">The sequence shown here is derived from an EMBL/GenBank/DDBJ whole genome shotgun (WGS) entry which is preliminary data.</text>
</comment>
<evidence type="ECO:0000313" key="10">
    <source>
        <dbReference type="EMBL" id="KAA0196325.1"/>
    </source>
</evidence>
<dbReference type="Proteomes" id="UP000728185">
    <property type="component" value="Unassembled WGS sequence"/>
</dbReference>
<dbReference type="GO" id="GO:0005524">
    <property type="term" value="F:ATP binding"/>
    <property type="evidence" value="ECO:0007669"/>
    <property type="project" value="UniProtKB-KW"/>
</dbReference>
<evidence type="ECO:0000256" key="6">
    <source>
        <dbReference type="ARBA" id="ARBA00022741"/>
    </source>
</evidence>
<evidence type="ECO:0000256" key="9">
    <source>
        <dbReference type="ARBA" id="ARBA00031547"/>
    </source>
</evidence>
<evidence type="ECO:0000313" key="11">
    <source>
        <dbReference type="Proteomes" id="UP000728185"/>
    </source>
</evidence>
<proteinExistence type="inferred from homology"/>
<keyword evidence="3" id="KW-0808">Transferase</keyword>
<dbReference type="GO" id="GO:0016779">
    <property type="term" value="F:nucleotidyltransferase activity"/>
    <property type="evidence" value="ECO:0007669"/>
    <property type="project" value="UniProtKB-KW"/>
</dbReference>
<keyword evidence="5" id="KW-0479">Metal-binding</keyword>
<dbReference type="PANTHER" id="PTHR12153">
    <property type="entry name" value="SELENOPROTEIN O"/>
    <property type="match status" value="1"/>
</dbReference>
<dbReference type="InterPro" id="IPR003846">
    <property type="entry name" value="SelO"/>
</dbReference>
<evidence type="ECO:0000256" key="1">
    <source>
        <dbReference type="ARBA" id="ARBA00001946"/>
    </source>
</evidence>
<dbReference type="PANTHER" id="PTHR12153:SF15">
    <property type="entry name" value="PROTEIN ADENYLYLTRANSFERASE SELO, MITOCHONDRIAL"/>
    <property type="match status" value="1"/>
</dbReference>
<organism evidence="10 11">
    <name type="scientific">Fasciolopsis buskii</name>
    <dbReference type="NCBI Taxonomy" id="27845"/>
    <lineage>
        <taxon>Eukaryota</taxon>
        <taxon>Metazoa</taxon>
        <taxon>Spiralia</taxon>
        <taxon>Lophotrochozoa</taxon>
        <taxon>Platyhelminthes</taxon>
        <taxon>Trematoda</taxon>
        <taxon>Digenea</taxon>
        <taxon>Plagiorchiida</taxon>
        <taxon>Echinostomata</taxon>
        <taxon>Echinostomatoidea</taxon>
        <taxon>Fasciolidae</taxon>
        <taxon>Fasciolopsis</taxon>
    </lineage>
</organism>
<dbReference type="Pfam" id="PF02696">
    <property type="entry name" value="SelO"/>
    <property type="match status" value="2"/>
</dbReference>
<evidence type="ECO:0000256" key="8">
    <source>
        <dbReference type="ARBA" id="ARBA00022842"/>
    </source>
</evidence>
<evidence type="ECO:0000256" key="2">
    <source>
        <dbReference type="ARBA" id="ARBA00009747"/>
    </source>
</evidence>
<gene>
    <name evidence="10" type="ORF">FBUS_05984</name>
</gene>
<keyword evidence="4" id="KW-0548">Nucleotidyltransferase</keyword>
<keyword evidence="11" id="KW-1185">Reference proteome</keyword>
<keyword evidence="6" id="KW-0547">Nucleotide-binding</keyword>
<keyword evidence="8" id="KW-0460">Magnesium</keyword>
<keyword evidence="7" id="KW-0067">ATP-binding</keyword>
<accession>A0A8E0RXJ1</accession>
<dbReference type="EMBL" id="LUCM01003111">
    <property type="protein sequence ID" value="KAA0196325.1"/>
    <property type="molecule type" value="Genomic_DNA"/>
</dbReference>
<evidence type="ECO:0000256" key="4">
    <source>
        <dbReference type="ARBA" id="ARBA00022695"/>
    </source>
</evidence>
<evidence type="ECO:0000256" key="3">
    <source>
        <dbReference type="ARBA" id="ARBA00022679"/>
    </source>
</evidence>
<comment type="cofactor">
    <cofactor evidence="1">
        <name>Mg(2+)</name>
        <dbReference type="ChEBI" id="CHEBI:18420"/>
    </cofactor>
</comment>
<reference evidence="10" key="1">
    <citation type="submission" date="2019-05" db="EMBL/GenBank/DDBJ databases">
        <title>Annotation for the trematode Fasciolopsis buski.</title>
        <authorList>
            <person name="Choi Y.-J."/>
        </authorList>
    </citation>
    <scope>NUCLEOTIDE SEQUENCE</scope>
    <source>
        <strain evidence="10">HT</strain>
        <tissue evidence="10">Whole worm</tissue>
    </source>
</reference>
<evidence type="ECO:0000256" key="7">
    <source>
        <dbReference type="ARBA" id="ARBA00022840"/>
    </source>
</evidence>
<sequence length="545" mass="62287">MFIVQFLSTHISAICPTVIRRSLQPISPCLLKQNIWRAMSLLETARRGPNFDNLALRMLPVNHEGNEVRIVSNACFARVKPTPVRLPKMVLASYEALQLLDLPTELLKRCPQCTDAHDEFVQYLSGNKVWPGSEPSAHCYCGHQFGSFAGQLGDGAVIYLGEVVNSRNERWELQLKGAGPTPFSRQADGRKVLRSSLREFLCSEVSSSFPVFLNSHCLVVLNTDNMSILGLTIDYGPFGFMDRFMWDHVCNASDTDGRYSYAQQPFVCFWNCAQLAECLIRALGGNADQLCASEQSRADDETKSLAARFRAVLDRSFMPTFQQFYLEQMRRKLGLFVSNIPEDVDLIKSLFDTMELTGADFSNTFLALGTALADAIDRCCNLSTMNLDADYLLRECCDLEELREAYQPTDVERQQESLLQYAGIIRHMVERLEDRKVLKFAEKVQRSRLLEHMTDDEKRSGDRRLWESWLNRYTLRLRIDVDRRSEMSIVDRVDLMRSTNPKTVLRNYMAEQVIRAAESGDYTPAELLFEALRHPFQTHPHRVSP</sequence>
<comment type="similarity">
    <text evidence="2">Belongs to the SELO family.</text>
</comment>
<name>A0A8E0RXJ1_9TREM</name>
<dbReference type="OrthoDB" id="10254721at2759"/>
<protein>
    <recommendedName>
        <fullName evidence="9">Selenoprotein O</fullName>
    </recommendedName>
</protein>
<dbReference type="AlphaFoldDB" id="A0A8E0RXJ1"/>